<comment type="caution">
    <text evidence="2">The sequence shown here is derived from an EMBL/GenBank/DDBJ whole genome shotgun (WGS) entry which is preliminary data.</text>
</comment>
<reference evidence="2" key="1">
    <citation type="submission" date="2020-11" db="EMBL/GenBank/DDBJ databases">
        <title>Whole-genome analyses of Nonomuraea sp. K274.</title>
        <authorList>
            <person name="Veyisoglu A."/>
        </authorList>
    </citation>
    <scope>NUCLEOTIDE SEQUENCE</scope>
    <source>
        <strain evidence="2">K274</strain>
    </source>
</reference>
<evidence type="ECO:0000313" key="2">
    <source>
        <dbReference type="EMBL" id="MBF8190387.1"/>
    </source>
</evidence>
<dbReference type="RefSeq" id="WP_195899312.1">
    <property type="nucleotide sequence ID" value="NZ_JADOGI010000120.1"/>
</dbReference>
<evidence type="ECO:0000256" key="1">
    <source>
        <dbReference type="SAM" id="MobiDB-lite"/>
    </source>
</evidence>
<sequence length="166" mass="18291">MKEIAQELAKILIPDPPEDDGEDSKDGATRVNDTKKARNSLTGELMMAAAASPSEDPLLARLEELTAQKQDIQRQIRLITTYAREFVRPEPYRLRALADATGLSISSIRTTYDTDDVITVAARIGRKNIKGTVRPTPAPTDSDAQDFAGDQWWRLPSESANPDLSP</sequence>
<accession>A0A931F277</accession>
<organism evidence="2 3">
    <name type="scientific">Nonomuraea cypriaca</name>
    <dbReference type="NCBI Taxonomy" id="1187855"/>
    <lineage>
        <taxon>Bacteria</taxon>
        <taxon>Bacillati</taxon>
        <taxon>Actinomycetota</taxon>
        <taxon>Actinomycetes</taxon>
        <taxon>Streptosporangiales</taxon>
        <taxon>Streptosporangiaceae</taxon>
        <taxon>Nonomuraea</taxon>
    </lineage>
</organism>
<feature type="compositionally biased region" description="Basic and acidic residues" evidence="1">
    <location>
        <begin position="24"/>
        <end position="36"/>
    </location>
</feature>
<name>A0A931F277_9ACTN</name>
<protein>
    <submittedName>
        <fullName evidence="2">Uncharacterized protein</fullName>
    </submittedName>
</protein>
<proteinExistence type="predicted"/>
<feature type="region of interest" description="Disordered" evidence="1">
    <location>
        <begin position="130"/>
        <end position="166"/>
    </location>
</feature>
<evidence type="ECO:0000313" key="3">
    <source>
        <dbReference type="Proteomes" id="UP000605361"/>
    </source>
</evidence>
<keyword evidence="3" id="KW-1185">Reference proteome</keyword>
<gene>
    <name evidence="2" type="ORF">ITP53_32690</name>
</gene>
<feature type="region of interest" description="Disordered" evidence="1">
    <location>
        <begin position="10"/>
        <end position="38"/>
    </location>
</feature>
<dbReference type="EMBL" id="JADOGI010000120">
    <property type="protein sequence ID" value="MBF8190387.1"/>
    <property type="molecule type" value="Genomic_DNA"/>
</dbReference>
<dbReference type="AlphaFoldDB" id="A0A931F277"/>
<dbReference type="Proteomes" id="UP000605361">
    <property type="component" value="Unassembled WGS sequence"/>
</dbReference>